<evidence type="ECO:0000313" key="2">
    <source>
        <dbReference type="Proteomes" id="UP000094412"/>
    </source>
</evidence>
<dbReference type="STRING" id="1566387.QV13_28345"/>
<dbReference type="EMBL" id="MDEO01000036">
    <property type="protein sequence ID" value="OCX13403.1"/>
    <property type="molecule type" value="Genomic_DNA"/>
</dbReference>
<reference evidence="1 2" key="1">
    <citation type="submission" date="2016-08" db="EMBL/GenBank/DDBJ databases">
        <title>Whole genome sequence of Mesorhizobium sp. strain UASWS1009 isolated from industrial sewage.</title>
        <authorList>
            <person name="Crovadore J."/>
            <person name="Calmin G."/>
            <person name="Chablais R."/>
            <person name="Cochard B."/>
            <person name="Lefort F."/>
        </authorList>
    </citation>
    <scope>NUCLEOTIDE SEQUENCE [LARGE SCALE GENOMIC DNA]</scope>
    <source>
        <strain evidence="1 2">UASWS1009</strain>
    </source>
</reference>
<accession>A0A1C2DFA3</accession>
<sequence length="207" mass="22656">MPLPTVQRVSAIGTRDTANLQTSLKTAQETFEAARQLYNYLSATASEGLRACLAFTAKEFRPGGEIVPHLNYVGTLTRAETATVCTKLDLVQRLSNEAFAEAKRAGPYPNAAVFGTAVHARLRQKILTHGGPTLKAEFSLLKKVEEEPLDFSAIRVDVIENRGEGPICVYDLKTGKRGLSGPRTAEFAIRLLKHGRPIIVIEVRPNE</sequence>
<name>A0A1C2DFA3_9HYPH</name>
<comment type="caution">
    <text evidence="1">The sequence shown here is derived from an EMBL/GenBank/DDBJ whole genome shotgun (WGS) entry which is preliminary data.</text>
</comment>
<proteinExistence type="predicted"/>
<evidence type="ECO:0000313" key="1">
    <source>
        <dbReference type="EMBL" id="OCX13403.1"/>
    </source>
</evidence>
<gene>
    <name evidence="1" type="ORF">QV13_28345</name>
</gene>
<protein>
    <submittedName>
        <fullName evidence="1">Uncharacterized protein</fullName>
    </submittedName>
</protein>
<keyword evidence="2" id="KW-1185">Reference proteome</keyword>
<organism evidence="1 2">
    <name type="scientific">Mesorhizobium hungaricum</name>
    <dbReference type="NCBI Taxonomy" id="1566387"/>
    <lineage>
        <taxon>Bacteria</taxon>
        <taxon>Pseudomonadati</taxon>
        <taxon>Pseudomonadota</taxon>
        <taxon>Alphaproteobacteria</taxon>
        <taxon>Hyphomicrobiales</taxon>
        <taxon>Phyllobacteriaceae</taxon>
        <taxon>Mesorhizobium</taxon>
    </lineage>
</organism>
<dbReference type="AlphaFoldDB" id="A0A1C2DFA3"/>
<dbReference type="Proteomes" id="UP000094412">
    <property type="component" value="Unassembled WGS sequence"/>
</dbReference>